<gene>
    <name evidence="1" type="ORF">AVEN_163730_1</name>
</gene>
<comment type="caution">
    <text evidence="1">The sequence shown here is derived from an EMBL/GenBank/DDBJ whole genome shotgun (WGS) entry which is preliminary data.</text>
</comment>
<keyword evidence="2" id="KW-1185">Reference proteome</keyword>
<proteinExistence type="predicted"/>
<dbReference type="EMBL" id="BGPR01120335">
    <property type="protein sequence ID" value="GBN18356.1"/>
    <property type="molecule type" value="Genomic_DNA"/>
</dbReference>
<accession>A0A4Y2LXY1</accession>
<dbReference type="Proteomes" id="UP000499080">
    <property type="component" value="Unassembled WGS sequence"/>
</dbReference>
<evidence type="ECO:0000313" key="2">
    <source>
        <dbReference type="Proteomes" id="UP000499080"/>
    </source>
</evidence>
<organism evidence="1 2">
    <name type="scientific">Araneus ventricosus</name>
    <name type="common">Orbweaver spider</name>
    <name type="synonym">Epeira ventricosa</name>
    <dbReference type="NCBI Taxonomy" id="182803"/>
    <lineage>
        <taxon>Eukaryota</taxon>
        <taxon>Metazoa</taxon>
        <taxon>Ecdysozoa</taxon>
        <taxon>Arthropoda</taxon>
        <taxon>Chelicerata</taxon>
        <taxon>Arachnida</taxon>
        <taxon>Araneae</taxon>
        <taxon>Araneomorphae</taxon>
        <taxon>Entelegynae</taxon>
        <taxon>Araneoidea</taxon>
        <taxon>Araneidae</taxon>
        <taxon>Araneus</taxon>
    </lineage>
</organism>
<name>A0A4Y2LXY1_ARAVE</name>
<evidence type="ECO:0000313" key="1">
    <source>
        <dbReference type="EMBL" id="GBN18356.1"/>
    </source>
</evidence>
<sequence length="138" mass="15878">MKLCQAKAYAVYDNRLQHHRKLCQAKTYTVYDNRLQHHRKLCQAKAYTSLHDNFEQHHREAVISKAAVFLQFTITVQHQPASRHVSVKAYTGLNGISKHGLCPNKAYWLRCGSSNAVNCTPCSQKYDLKLSFINSTKR</sequence>
<protein>
    <submittedName>
        <fullName evidence="1">Uncharacterized protein</fullName>
    </submittedName>
</protein>
<reference evidence="1 2" key="1">
    <citation type="journal article" date="2019" name="Sci. Rep.">
        <title>Orb-weaving spider Araneus ventricosus genome elucidates the spidroin gene catalogue.</title>
        <authorList>
            <person name="Kono N."/>
            <person name="Nakamura H."/>
            <person name="Ohtoshi R."/>
            <person name="Moran D.A.P."/>
            <person name="Shinohara A."/>
            <person name="Yoshida Y."/>
            <person name="Fujiwara M."/>
            <person name="Mori M."/>
            <person name="Tomita M."/>
            <person name="Arakawa K."/>
        </authorList>
    </citation>
    <scope>NUCLEOTIDE SEQUENCE [LARGE SCALE GENOMIC DNA]</scope>
</reference>
<dbReference type="AlphaFoldDB" id="A0A4Y2LXY1"/>